<sequence>MALTQTTWADCRRAARAVRRSTRAPEVVNTIRPRDVTGLARSRGPLALLLYVAGAEGRLVWHGQDSFAVLEPPAAIAQPQVALRAWLSMLRILDRHWGRVVFTVPPTMLLLFAIVVAAAWSAVLAALMLVLVAMLYVVSVMLSQLVYQLVTAGRQPMDRAATLSMASGHWSLPLLHEAGDDRVGVLLDLVRDRLKRLITTQIHDIAVQSGGRTRDVEVVDTLVCQVKGITTDSARRAVESAAGVHLPFGPGAELVLLMADGRQRDQEEKRTEHVPFFRLYCLAVVAVMFIVPLMVIGDERSSCGGSTCGSALTSYGKALHWLAFQFFWQDVPGLVPSGSTAVTFGLIIHFLLPMTAIVGITAARNQIRAHKAALDVVEARMRPVLTATRVLIMTVTPPERRAVLAAAEEITKKPAIRNFSGVFTTYDVGMIAGTEVCVVQAGEQGPNAPGGAIVATGSAIRHLEPDYAVIAGICCGLRPETQKAGDILVSQRVHDIDHVRLTGDGTDIVEWDRGENLQPNSTLLSRCHATEESWVGAAVDYGEILSWNKLVNSEQVVTKLRKRYQRAVACEMEGAGFHASARHAGVPWILVKAISDFGVDKTDEHQAEAACNAARFVIHMVEIGALRTPPGDLLG</sequence>
<dbReference type="Gene3D" id="3.40.50.1580">
    <property type="entry name" value="Nucleoside phosphorylase domain"/>
    <property type="match status" value="1"/>
</dbReference>
<keyword evidence="1" id="KW-0472">Membrane</keyword>
<comment type="caution">
    <text evidence="3">The sequence shown here is derived from an EMBL/GenBank/DDBJ whole genome shotgun (WGS) entry which is preliminary data.</text>
</comment>
<feature type="transmembrane region" description="Helical" evidence="1">
    <location>
        <begin position="97"/>
        <end position="120"/>
    </location>
</feature>
<dbReference type="EMBL" id="SOCP01000024">
    <property type="protein sequence ID" value="TDV40129.1"/>
    <property type="molecule type" value="Genomic_DNA"/>
</dbReference>
<dbReference type="PANTHER" id="PTHR46832">
    <property type="entry name" value="5'-METHYLTHIOADENOSINE/S-ADENOSYLHOMOCYSTEINE NUCLEOSIDASE"/>
    <property type="match status" value="1"/>
</dbReference>
<dbReference type="GO" id="GO:0019284">
    <property type="term" value="P:L-methionine salvage from S-adenosylmethionine"/>
    <property type="evidence" value="ECO:0007669"/>
    <property type="project" value="TreeGrafter"/>
</dbReference>
<dbReference type="Pfam" id="PF01048">
    <property type="entry name" value="PNP_UDP_1"/>
    <property type="match status" value="1"/>
</dbReference>
<dbReference type="AlphaFoldDB" id="A0A4R7UU06"/>
<feature type="transmembrane region" description="Helical" evidence="1">
    <location>
        <begin position="341"/>
        <end position="363"/>
    </location>
</feature>
<accession>A0A4R7UU06</accession>
<evidence type="ECO:0000259" key="2">
    <source>
        <dbReference type="Pfam" id="PF01048"/>
    </source>
</evidence>
<organism evidence="3 4">
    <name type="scientific">Actinophytocola oryzae</name>
    <dbReference type="NCBI Taxonomy" id="502181"/>
    <lineage>
        <taxon>Bacteria</taxon>
        <taxon>Bacillati</taxon>
        <taxon>Actinomycetota</taxon>
        <taxon>Actinomycetes</taxon>
        <taxon>Pseudonocardiales</taxon>
        <taxon>Pseudonocardiaceae</taxon>
    </lineage>
</organism>
<evidence type="ECO:0000313" key="4">
    <source>
        <dbReference type="Proteomes" id="UP000294927"/>
    </source>
</evidence>
<evidence type="ECO:0000256" key="1">
    <source>
        <dbReference type="SAM" id="Phobius"/>
    </source>
</evidence>
<keyword evidence="1" id="KW-1133">Transmembrane helix</keyword>
<proteinExistence type="predicted"/>
<gene>
    <name evidence="3" type="ORF">CLV71_124148</name>
</gene>
<name>A0A4R7UU06_9PSEU</name>
<dbReference type="GO" id="GO:0008930">
    <property type="term" value="F:methylthioadenosine nucleosidase activity"/>
    <property type="evidence" value="ECO:0007669"/>
    <property type="project" value="TreeGrafter"/>
</dbReference>
<feature type="domain" description="Nucleoside phosphorylase" evidence="2">
    <location>
        <begin position="390"/>
        <end position="621"/>
    </location>
</feature>
<feature type="transmembrane region" description="Helical" evidence="1">
    <location>
        <begin position="126"/>
        <end position="147"/>
    </location>
</feature>
<dbReference type="GO" id="GO:0008782">
    <property type="term" value="F:adenosylhomocysteine nucleosidase activity"/>
    <property type="evidence" value="ECO:0007669"/>
    <property type="project" value="TreeGrafter"/>
</dbReference>
<protein>
    <submittedName>
        <fullName evidence="3">Nucleoside phosphorylase</fullName>
    </submittedName>
</protein>
<keyword evidence="1" id="KW-0812">Transmembrane</keyword>
<dbReference type="OrthoDB" id="5519916at2"/>
<dbReference type="PANTHER" id="PTHR46832:SF1">
    <property type="entry name" value="5'-METHYLTHIOADENOSINE_S-ADENOSYLHOMOCYSTEINE NUCLEOSIDASE"/>
    <property type="match status" value="1"/>
</dbReference>
<dbReference type="Proteomes" id="UP000294927">
    <property type="component" value="Unassembled WGS sequence"/>
</dbReference>
<feature type="transmembrane region" description="Helical" evidence="1">
    <location>
        <begin position="276"/>
        <end position="296"/>
    </location>
</feature>
<keyword evidence="4" id="KW-1185">Reference proteome</keyword>
<dbReference type="GO" id="GO:0009116">
    <property type="term" value="P:nucleoside metabolic process"/>
    <property type="evidence" value="ECO:0007669"/>
    <property type="project" value="InterPro"/>
</dbReference>
<evidence type="ECO:0000313" key="3">
    <source>
        <dbReference type="EMBL" id="TDV40129.1"/>
    </source>
</evidence>
<reference evidence="3 4" key="1">
    <citation type="submission" date="2019-03" db="EMBL/GenBank/DDBJ databases">
        <title>Genomic Encyclopedia of Archaeal and Bacterial Type Strains, Phase II (KMG-II): from individual species to whole genera.</title>
        <authorList>
            <person name="Goeker M."/>
        </authorList>
    </citation>
    <scope>NUCLEOTIDE SEQUENCE [LARGE SCALE GENOMIC DNA]</scope>
    <source>
        <strain evidence="3 4">DSM 45499</strain>
    </source>
</reference>
<dbReference type="InterPro" id="IPR000845">
    <property type="entry name" value="Nucleoside_phosphorylase_d"/>
</dbReference>
<dbReference type="InterPro" id="IPR035994">
    <property type="entry name" value="Nucleoside_phosphorylase_sf"/>
</dbReference>
<dbReference type="SUPFAM" id="SSF53167">
    <property type="entry name" value="Purine and uridine phosphorylases"/>
    <property type="match status" value="1"/>
</dbReference>
<dbReference type="GO" id="GO:0005829">
    <property type="term" value="C:cytosol"/>
    <property type="evidence" value="ECO:0007669"/>
    <property type="project" value="TreeGrafter"/>
</dbReference>